<accession>A0A4R6XRX1</accession>
<dbReference type="SUPFAM" id="SSF49879">
    <property type="entry name" value="SMAD/FHA domain"/>
    <property type="match status" value="1"/>
</dbReference>
<dbReference type="Proteomes" id="UP000295724">
    <property type="component" value="Unassembled WGS sequence"/>
</dbReference>
<dbReference type="InterPro" id="IPR000253">
    <property type="entry name" value="FHA_dom"/>
</dbReference>
<feature type="domain" description="FHA" evidence="3">
    <location>
        <begin position="21"/>
        <end position="81"/>
    </location>
</feature>
<reference evidence="4 5" key="1">
    <citation type="submission" date="2019-03" db="EMBL/GenBank/DDBJ databases">
        <title>Genomic Encyclopedia of Type Strains, Phase IV (KMG-IV): sequencing the most valuable type-strain genomes for metagenomic binning, comparative biology and taxonomic classification.</title>
        <authorList>
            <person name="Goeker M."/>
        </authorList>
    </citation>
    <scope>NUCLEOTIDE SEQUENCE [LARGE SCALE GENOMIC DNA]</scope>
    <source>
        <strain evidence="4 5">DSM 25488</strain>
    </source>
</reference>
<protein>
    <submittedName>
        <fullName evidence="4">FHA domain-containing protein</fullName>
    </submittedName>
</protein>
<evidence type="ECO:0000259" key="3">
    <source>
        <dbReference type="Pfam" id="PF00498"/>
    </source>
</evidence>
<keyword evidence="5" id="KW-1185">Reference proteome</keyword>
<evidence type="ECO:0000313" key="4">
    <source>
        <dbReference type="EMBL" id="TDR22662.1"/>
    </source>
</evidence>
<proteinExistence type="predicted"/>
<comment type="caution">
    <text evidence="4">The sequence shown here is derived from an EMBL/GenBank/DDBJ whole genome shotgun (WGS) entry which is preliminary data.</text>
</comment>
<dbReference type="AlphaFoldDB" id="A0A4R6XRX1"/>
<gene>
    <name evidence="4" type="ORF">C8D91_1154</name>
</gene>
<evidence type="ECO:0000256" key="2">
    <source>
        <dbReference type="SAM" id="Phobius"/>
    </source>
</evidence>
<keyword evidence="2" id="KW-0472">Membrane</keyword>
<dbReference type="OrthoDB" id="5953293at2"/>
<dbReference type="Pfam" id="PF00498">
    <property type="entry name" value="FHA"/>
    <property type="match status" value="1"/>
</dbReference>
<dbReference type="EMBL" id="SNZB01000002">
    <property type="protein sequence ID" value="TDR22662.1"/>
    <property type="molecule type" value="Genomic_DNA"/>
</dbReference>
<dbReference type="CDD" id="cd00060">
    <property type="entry name" value="FHA"/>
    <property type="match status" value="1"/>
</dbReference>
<dbReference type="RefSeq" id="WP_099019285.1">
    <property type="nucleotide sequence ID" value="NZ_NIHB01000002.1"/>
</dbReference>
<feature type="region of interest" description="Disordered" evidence="1">
    <location>
        <begin position="195"/>
        <end position="224"/>
    </location>
</feature>
<organism evidence="4 5">
    <name type="scientific">Marinicella litoralis</name>
    <dbReference type="NCBI Taxonomy" id="644220"/>
    <lineage>
        <taxon>Bacteria</taxon>
        <taxon>Pseudomonadati</taxon>
        <taxon>Pseudomonadota</taxon>
        <taxon>Gammaproteobacteria</taxon>
        <taxon>Lysobacterales</taxon>
        <taxon>Marinicellaceae</taxon>
        <taxon>Marinicella</taxon>
    </lineage>
</organism>
<feature type="transmembrane region" description="Helical" evidence="2">
    <location>
        <begin position="233"/>
        <end position="250"/>
    </location>
</feature>
<sequence length="255" mass="28722">MHLVIETTKKSFPFPENNVLVVGNDFDCDLQINHPKIWGRHFSIEKKSYGCVLNVYDQGVSVNGLPIAEKCLLDSGDLIQIDDMPFRLVDDQYIPKDSVLNHTNVVLDKAKNVSSVFGVRSFADTAAGFFIIDDFHHPDGWHVFRNENELHYIDNKHKTNLNGLAIAQAKLVNGDVIANSHYKYKIELPGTSGFSKFSPSHPRNVQLSESFNDKDQQPPEAQQKKTSFVKNNLWWLTLLVGLVVLLIVVINNPPG</sequence>
<keyword evidence="2" id="KW-1133">Transmembrane helix</keyword>
<evidence type="ECO:0000313" key="5">
    <source>
        <dbReference type="Proteomes" id="UP000295724"/>
    </source>
</evidence>
<evidence type="ECO:0000256" key="1">
    <source>
        <dbReference type="SAM" id="MobiDB-lite"/>
    </source>
</evidence>
<feature type="compositionally biased region" description="Polar residues" evidence="1">
    <location>
        <begin position="195"/>
        <end position="210"/>
    </location>
</feature>
<keyword evidence="2" id="KW-0812">Transmembrane</keyword>
<dbReference type="InterPro" id="IPR008984">
    <property type="entry name" value="SMAD_FHA_dom_sf"/>
</dbReference>
<name>A0A4R6XRX1_9GAMM</name>
<dbReference type="Gene3D" id="2.60.200.20">
    <property type="match status" value="1"/>
</dbReference>